<dbReference type="Gene3D" id="3.40.50.720">
    <property type="entry name" value="NAD(P)-binding Rossmann-like Domain"/>
    <property type="match status" value="1"/>
</dbReference>
<reference evidence="2" key="1">
    <citation type="journal article" date="2019" name="Int. J. Syst. Evol. Microbiol.">
        <title>The Global Catalogue of Microorganisms (GCM) 10K type strain sequencing project: providing services to taxonomists for standard genome sequencing and annotation.</title>
        <authorList>
            <consortium name="The Broad Institute Genomics Platform"/>
            <consortium name="The Broad Institute Genome Sequencing Center for Infectious Disease"/>
            <person name="Wu L."/>
            <person name="Ma J."/>
        </authorList>
    </citation>
    <scope>NUCLEOTIDE SEQUENCE [LARGE SCALE GENOMIC DNA]</scope>
    <source>
        <strain evidence="2">CECT 7649</strain>
    </source>
</reference>
<dbReference type="InterPro" id="IPR036291">
    <property type="entry name" value="NAD(P)-bd_dom_sf"/>
</dbReference>
<sequence length="224" mass="23442">MSGAVIIGVGPGIGQAVARRFAREGLPIAVIARGEATVREAVDSLAFSGVPVEGLVADATDEDALRDALDAAADRLGPPDVVVYNAALVRADRLGELTAKTLLDTWAVNVAGAFTAAMHVLPAMAERGAGTFVITGGMPEPERRYASLSLGKTGVRTLIALLDQEYGSSGVHVAGVTVGGVVGPGTAFDPDEIAEHYWRLHTQPRDRWEREVLYSGREPAASED</sequence>
<keyword evidence="2" id="KW-1185">Reference proteome</keyword>
<dbReference type="Proteomes" id="UP001596496">
    <property type="component" value="Unassembled WGS sequence"/>
</dbReference>
<accession>A0ABW2PAM2</accession>
<evidence type="ECO:0000313" key="1">
    <source>
        <dbReference type="EMBL" id="MFC7385300.1"/>
    </source>
</evidence>
<evidence type="ECO:0000313" key="2">
    <source>
        <dbReference type="Proteomes" id="UP001596496"/>
    </source>
</evidence>
<dbReference type="InterPro" id="IPR002347">
    <property type="entry name" value="SDR_fam"/>
</dbReference>
<organism evidence="1 2">
    <name type="scientific">Sphaerisporangium rhizosphaerae</name>
    <dbReference type="NCBI Taxonomy" id="2269375"/>
    <lineage>
        <taxon>Bacteria</taxon>
        <taxon>Bacillati</taxon>
        <taxon>Actinomycetota</taxon>
        <taxon>Actinomycetes</taxon>
        <taxon>Streptosporangiales</taxon>
        <taxon>Streptosporangiaceae</taxon>
        <taxon>Sphaerisporangium</taxon>
    </lineage>
</organism>
<dbReference type="PRINTS" id="PR01397">
    <property type="entry name" value="DHBDHDRGNASE"/>
</dbReference>
<dbReference type="Pfam" id="PF00106">
    <property type="entry name" value="adh_short"/>
    <property type="match status" value="1"/>
</dbReference>
<dbReference type="EMBL" id="JBHTCG010000017">
    <property type="protein sequence ID" value="MFC7385300.1"/>
    <property type="molecule type" value="Genomic_DNA"/>
</dbReference>
<name>A0ABW2PAM2_9ACTN</name>
<dbReference type="InterPro" id="IPR003560">
    <property type="entry name" value="DHB_DH"/>
</dbReference>
<dbReference type="PANTHER" id="PTHR43431">
    <property type="entry name" value="OXIDOREDUCTASE, SHORT CHAIN DEHYDROGENASE/REDUCTASE FAMILY (AFU_ORTHOLOGUE AFUA_5G14000)"/>
    <property type="match status" value="1"/>
</dbReference>
<comment type="caution">
    <text evidence="1">The sequence shown here is derived from an EMBL/GenBank/DDBJ whole genome shotgun (WGS) entry which is preliminary data.</text>
</comment>
<protein>
    <submittedName>
        <fullName evidence="1">SDR family NAD(P)-dependent oxidoreductase</fullName>
    </submittedName>
</protein>
<dbReference type="RefSeq" id="WP_380829247.1">
    <property type="nucleotide sequence ID" value="NZ_JBHTCG010000017.1"/>
</dbReference>
<dbReference type="PANTHER" id="PTHR43431:SF1">
    <property type="entry name" value="OS08G0476300 PROTEIN"/>
    <property type="match status" value="1"/>
</dbReference>
<dbReference type="SUPFAM" id="SSF51735">
    <property type="entry name" value="NAD(P)-binding Rossmann-fold domains"/>
    <property type="match status" value="1"/>
</dbReference>
<gene>
    <name evidence="1" type="ORF">ACFQSB_24040</name>
</gene>
<proteinExistence type="predicted"/>